<sequence>MEAAVIYNRLHGDLRVPFAYRVPEGKAAEGVGWPASLAGFPLGQWTADARRFYARGDMDEYRIAQLEKLGMVWSRYDVAWEEGLTAARGWAAEAGHLLAPTGAVFQGAAVGIWLKNARAAARKAAEIEQRRAEGLPVDSWSGALSPERREQLEDIDPSWCLTWPVTWQRCFHLVRMHLSPVRHCPPRRARSCARARTSGGGCSR</sequence>
<comment type="caution">
    <text evidence="2">The sequence shown here is derived from an EMBL/GenBank/DDBJ whole genome shotgun (WGS) entry which is preliminary data.</text>
</comment>
<dbReference type="PANTHER" id="PTHR33418">
    <property type="entry name" value="HELICASE-ASSOCIATED"/>
    <property type="match status" value="1"/>
</dbReference>
<reference evidence="2 3" key="1">
    <citation type="submission" date="2024-10" db="EMBL/GenBank/DDBJ databases">
        <title>The Natural Products Discovery Center: Release of the First 8490 Sequenced Strains for Exploring Actinobacteria Biosynthetic Diversity.</title>
        <authorList>
            <person name="Kalkreuter E."/>
            <person name="Kautsar S.A."/>
            <person name="Yang D."/>
            <person name="Bader C.D."/>
            <person name="Teijaro C.N."/>
            <person name="Fluegel L."/>
            <person name="Davis C.M."/>
            <person name="Simpson J.R."/>
            <person name="Lauterbach L."/>
            <person name="Steele A.D."/>
            <person name="Gui C."/>
            <person name="Meng S."/>
            <person name="Li G."/>
            <person name="Viehrig K."/>
            <person name="Ye F."/>
            <person name="Su P."/>
            <person name="Kiefer A.F."/>
            <person name="Nichols A."/>
            <person name="Cepeda A.J."/>
            <person name="Yan W."/>
            <person name="Fan B."/>
            <person name="Jiang Y."/>
            <person name="Adhikari A."/>
            <person name="Zheng C.-J."/>
            <person name="Schuster L."/>
            <person name="Cowan T.M."/>
            <person name="Smanski M.J."/>
            <person name="Chevrette M.G."/>
            <person name="De Carvalho L.P.S."/>
            <person name="Shen B."/>
        </authorList>
    </citation>
    <scope>NUCLEOTIDE SEQUENCE [LARGE SCALE GENOMIC DNA]</scope>
    <source>
        <strain evidence="2 3">NPDC015755</strain>
    </source>
</reference>
<organism evidence="2 3">
    <name type="scientific">Streptomyces lateritius</name>
    <dbReference type="NCBI Taxonomy" id="67313"/>
    <lineage>
        <taxon>Bacteria</taxon>
        <taxon>Bacillati</taxon>
        <taxon>Actinomycetota</taxon>
        <taxon>Actinomycetes</taxon>
        <taxon>Kitasatosporales</taxon>
        <taxon>Streptomycetaceae</taxon>
        <taxon>Streptomyces</taxon>
    </lineage>
</organism>
<gene>
    <name evidence="2" type="ORF">ACF05T_32155</name>
</gene>
<keyword evidence="3" id="KW-1185">Reference proteome</keyword>
<dbReference type="Pfam" id="PF03457">
    <property type="entry name" value="HA"/>
    <property type="match status" value="2"/>
</dbReference>
<dbReference type="Proteomes" id="UP001603013">
    <property type="component" value="Unassembled WGS sequence"/>
</dbReference>
<evidence type="ECO:0000313" key="3">
    <source>
        <dbReference type="Proteomes" id="UP001603013"/>
    </source>
</evidence>
<dbReference type="Gene3D" id="6.10.140.530">
    <property type="match status" value="2"/>
</dbReference>
<feature type="domain" description="Helicase-associated" evidence="1">
    <location>
        <begin position="77"/>
        <end position="156"/>
    </location>
</feature>
<protein>
    <submittedName>
        <fullName evidence="2">Helicase associated domain-containing protein</fullName>
    </submittedName>
</protein>
<accession>A0ABW6YMA3</accession>
<evidence type="ECO:0000259" key="1">
    <source>
        <dbReference type="Pfam" id="PF03457"/>
    </source>
</evidence>
<dbReference type="RefSeq" id="WP_391937469.1">
    <property type="nucleotide sequence ID" value="NZ_JBIBSM010000024.1"/>
</dbReference>
<evidence type="ECO:0000313" key="2">
    <source>
        <dbReference type="EMBL" id="MFF8280674.1"/>
    </source>
</evidence>
<feature type="domain" description="Helicase-associated" evidence="1">
    <location>
        <begin position="2"/>
        <end position="71"/>
    </location>
</feature>
<dbReference type="PANTHER" id="PTHR33418:SF1">
    <property type="entry name" value="HELICASE-ASSOCIATED DOMAIN-CONTAINING PROTEIN"/>
    <property type="match status" value="1"/>
</dbReference>
<dbReference type="InterPro" id="IPR005114">
    <property type="entry name" value="Helicase_assoc"/>
</dbReference>
<dbReference type="EMBL" id="JBIBSM010000024">
    <property type="protein sequence ID" value="MFF8280674.1"/>
    <property type="molecule type" value="Genomic_DNA"/>
</dbReference>
<proteinExistence type="predicted"/>
<name>A0ABW6YMA3_9ACTN</name>